<dbReference type="PANTHER" id="PTHR30085:SF7">
    <property type="entry name" value="AMINO-ACID ABC TRANSPORTER-BINDING PROTEIN YHDW-RELATED"/>
    <property type="match status" value="1"/>
</dbReference>
<dbReference type="Pfam" id="PF00497">
    <property type="entry name" value="SBP_bac_3"/>
    <property type="match status" value="1"/>
</dbReference>
<evidence type="ECO:0000256" key="3">
    <source>
        <dbReference type="ARBA" id="ARBA00022729"/>
    </source>
</evidence>
<comment type="similarity">
    <text evidence="1 4">Belongs to the bacterial solute-binding protein 3 family.</text>
</comment>
<dbReference type="CDD" id="cd13692">
    <property type="entry name" value="PBP2_BztA"/>
    <property type="match status" value="1"/>
</dbReference>
<dbReference type="InterPro" id="IPR051455">
    <property type="entry name" value="Bact_solute-bind_prot3"/>
</dbReference>
<accession>A0A1H2ESJ6</accession>
<feature type="domain" description="Solute-binding protein family 3/N-terminal" evidence="5">
    <location>
        <begin position="44"/>
        <end position="268"/>
    </location>
</feature>
<evidence type="ECO:0000256" key="2">
    <source>
        <dbReference type="ARBA" id="ARBA00022448"/>
    </source>
</evidence>
<keyword evidence="2" id="KW-0813">Transport</keyword>
<keyword evidence="7" id="KW-1185">Reference proteome</keyword>
<dbReference type="EMBL" id="LT629780">
    <property type="protein sequence ID" value="SDT98136.1"/>
    <property type="molecule type" value="Genomic_DNA"/>
</dbReference>
<gene>
    <name evidence="6" type="ORF">SAMN05216580_0814</name>
</gene>
<dbReference type="AlphaFoldDB" id="A0A1H2ESJ6"/>
<evidence type="ECO:0000256" key="1">
    <source>
        <dbReference type="ARBA" id="ARBA00010333"/>
    </source>
</evidence>
<evidence type="ECO:0000256" key="4">
    <source>
        <dbReference type="RuleBase" id="RU003744"/>
    </source>
</evidence>
<keyword evidence="3" id="KW-0732">Signal</keyword>
<sequence length="348" mass="37544">MTGVQGGGMRHRWGWRLVVAGVLLWPALAPAAVDVLERVRAHGAVRCAVDGTPGFGGVDASGRPVGFDVDFCRALAAAVLGDGEAVEIERINTANKFRALVRGEVDVAFGMATWTYGRDLGMGVRFVAPTFLDGQALMVWADSPLRSLQQARGLRVCVQDGTTTAANLADLSRSRGLELRAVLAESSEERLNRFIRRDCELVSGDHSELAALRATRISDPARWRMLDETLSREPLGPYVAAGDEHWFAVVRWVINATQIAELHGLNAASVDGLDSGASAEVLALAGHVPDAGAALGLDAQWARRVVVQVGNYADIFERNLGQGSALRLQRGYNRLWRDGGLFFPPPLR</sequence>
<dbReference type="InterPro" id="IPR001638">
    <property type="entry name" value="Solute-binding_3/MltF_N"/>
</dbReference>
<evidence type="ECO:0000313" key="7">
    <source>
        <dbReference type="Proteomes" id="UP000243063"/>
    </source>
</evidence>
<evidence type="ECO:0000313" key="6">
    <source>
        <dbReference type="EMBL" id="SDT98136.1"/>
    </source>
</evidence>
<dbReference type="SMART" id="SM00062">
    <property type="entry name" value="PBPb"/>
    <property type="match status" value="1"/>
</dbReference>
<dbReference type="STRING" id="1245526.SAMN05216580_0814"/>
<protein>
    <submittedName>
        <fullName evidence="6">Amino acid ABC transporter substrate-binding protein, PAAT family</fullName>
    </submittedName>
</protein>
<reference evidence="7" key="1">
    <citation type="submission" date="2016-10" db="EMBL/GenBank/DDBJ databases">
        <authorList>
            <person name="Varghese N."/>
            <person name="Submissions S."/>
        </authorList>
    </citation>
    <scope>NUCLEOTIDE SEQUENCE [LARGE SCALE GENOMIC DNA]</scope>
    <source>
        <strain evidence="7">CCTCC 2012022</strain>
    </source>
</reference>
<dbReference type="Proteomes" id="UP000243063">
    <property type="component" value="Chromosome I"/>
</dbReference>
<dbReference type="Gene3D" id="3.40.190.10">
    <property type="entry name" value="Periplasmic binding protein-like II"/>
    <property type="match status" value="2"/>
</dbReference>
<dbReference type="GO" id="GO:0006865">
    <property type="term" value="P:amino acid transport"/>
    <property type="evidence" value="ECO:0007669"/>
    <property type="project" value="TreeGrafter"/>
</dbReference>
<dbReference type="InterPro" id="IPR018313">
    <property type="entry name" value="SBP_3_CS"/>
</dbReference>
<evidence type="ECO:0000259" key="5">
    <source>
        <dbReference type="SMART" id="SM00062"/>
    </source>
</evidence>
<name>A0A1H2ESJ6_9GAMM</name>
<dbReference type="SUPFAM" id="SSF53850">
    <property type="entry name" value="Periplasmic binding protein-like II"/>
    <property type="match status" value="1"/>
</dbReference>
<dbReference type="PANTHER" id="PTHR30085">
    <property type="entry name" value="AMINO ACID ABC TRANSPORTER PERMEASE"/>
    <property type="match status" value="1"/>
</dbReference>
<dbReference type="PROSITE" id="PS01039">
    <property type="entry name" value="SBP_BACTERIAL_3"/>
    <property type="match status" value="1"/>
</dbReference>
<organism evidence="6 7">
    <name type="scientific">Geopseudomonas guangdongensis</name>
    <dbReference type="NCBI Taxonomy" id="1245526"/>
    <lineage>
        <taxon>Bacteria</taxon>
        <taxon>Pseudomonadati</taxon>
        <taxon>Pseudomonadota</taxon>
        <taxon>Gammaproteobacteria</taxon>
        <taxon>Pseudomonadales</taxon>
        <taxon>Pseudomonadaceae</taxon>
        <taxon>Geopseudomonas</taxon>
    </lineage>
</organism>
<proteinExistence type="inferred from homology"/>